<keyword evidence="2 8" id="KW-1003">Cell membrane</keyword>
<evidence type="ECO:0000256" key="1">
    <source>
        <dbReference type="ARBA" id="ARBA00022448"/>
    </source>
</evidence>
<dbReference type="GO" id="GO:0043190">
    <property type="term" value="C:ATP-binding cassette (ABC) transporter complex"/>
    <property type="evidence" value="ECO:0007669"/>
    <property type="project" value="InterPro"/>
</dbReference>
<dbReference type="InterPro" id="IPR027417">
    <property type="entry name" value="P-loop_NTPase"/>
</dbReference>
<reference evidence="11 12" key="2">
    <citation type="submission" date="2018-06" db="EMBL/GenBank/DDBJ databases">
        <title>Comparative genomics of rhizobia nodulating Arachis hypogaea in China.</title>
        <authorList>
            <person name="Li Y."/>
        </authorList>
    </citation>
    <scope>NUCLEOTIDE SEQUENCE [LARGE SCALE GENOMIC DNA]</scope>
    <source>
        <strain evidence="11 12">CCBAU 51658</strain>
        <plasmid evidence="11 12">unnamed</plasmid>
    </source>
</reference>
<comment type="subunit">
    <text evidence="8">The complex is composed of two ATP-binding proteins (PotA), two transmembrane proteins (PotB and PotC) and a solute-binding protein (PotD).</text>
</comment>
<dbReference type="InterPro" id="IPR013611">
    <property type="entry name" value="Transp-assoc_OB_typ2"/>
</dbReference>
<dbReference type="Proteomes" id="UP000625079">
    <property type="component" value="Unassembled WGS sequence"/>
</dbReference>
<evidence type="ECO:0000256" key="4">
    <source>
        <dbReference type="ARBA" id="ARBA00022840"/>
    </source>
</evidence>
<evidence type="ECO:0000259" key="9">
    <source>
        <dbReference type="PROSITE" id="PS50893"/>
    </source>
</evidence>
<dbReference type="Gene3D" id="2.40.50.100">
    <property type="match status" value="1"/>
</dbReference>
<dbReference type="SMART" id="SM00382">
    <property type="entry name" value="AAA"/>
    <property type="match status" value="1"/>
</dbReference>
<evidence type="ECO:0000313" key="11">
    <source>
        <dbReference type="EMBL" id="QOZ64261.1"/>
    </source>
</evidence>
<name>A0A410VJA8_9BRAD</name>
<evidence type="ECO:0000313" key="13">
    <source>
        <dbReference type="Proteomes" id="UP000625079"/>
    </source>
</evidence>
<dbReference type="GO" id="GO:0016887">
    <property type="term" value="F:ATP hydrolysis activity"/>
    <property type="evidence" value="ECO:0007669"/>
    <property type="project" value="InterPro"/>
</dbReference>
<dbReference type="InterPro" id="IPR005893">
    <property type="entry name" value="PotA-like"/>
</dbReference>
<dbReference type="NCBIfam" id="TIGR01187">
    <property type="entry name" value="potA"/>
    <property type="match status" value="1"/>
</dbReference>
<dbReference type="EMBL" id="CP030058">
    <property type="protein sequence ID" value="QOZ64261.1"/>
    <property type="molecule type" value="Genomic_DNA"/>
</dbReference>
<evidence type="ECO:0000256" key="2">
    <source>
        <dbReference type="ARBA" id="ARBA00022475"/>
    </source>
</evidence>
<organism evidence="10 13">
    <name type="scientific">Bradyrhizobium guangdongense</name>
    <dbReference type="NCBI Taxonomy" id="1325090"/>
    <lineage>
        <taxon>Bacteria</taxon>
        <taxon>Pseudomonadati</taxon>
        <taxon>Pseudomonadota</taxon>
        <taxon>Alphaproteobacteria</taxon>
        <taxon>Hyphomicrobiales</taxon>
        <taxon>Nitrobacteraceae</taxon>
        <taxon>Bradyrhizobium</taxon>
    </lineage>
</organism>
<dbReference type="SUPFAM" id="SSF50331">
    <property type="entry name" value="MOP-like"/>
    <property type="match status" value="1"/>
</dbReference>
<dbReference type="Pfam" id="PF08402">
    <property type="entry name" value="TOBE_2"/>
    <property type="match status" value="1"/>
</dbReference>
<reference evidence="10" key="3">
    <citation type="submission" date="2022-12" db="EMBL/GenBank/DDBJ databases">
        <authorList>
            <person name="Sun Q."/>
            <person name="Zhou Y."/>
        </authorList>
    </citation>
    <scope>NUCLEOTIDE SEQUENCE</scope>
    <source>
        <strain evidence="10">CGMCC 1.15034</strain>
    </source>
</reference>
<keyword evidence="11" id="KW-0614">Plasmid</keyword>
<evidence type="ECO:0000256" key="7">
    <source>
        <dbReference type="ARBA" id="ARBA00024722"/>
    </source>
</evidence>
<dbReference type="GO" id="GO:0015417">
    <property type="term" value="F:ABC-type polyamine transporter activity"/>
    <property type="evidence" value="ECO:0007669"/>
    <property type="project" value="UniProtKB-EC"/>
</dbReference>
<comment type="function">
    <text evidence="8">Part of the ABC transporter complex PotABCD involved in spermidine/putrescine import. Responsible for energy coupling to the transport system.</text>
</comment>
<evidence type="ECO:0000256" key="5">
    <source>
        <dbReference type="ARBA" id="ARBA00022967"/>
    </source>
</evidence>
<keyword evidence="1 8" id="KW-0813">Transport</keyword>
<dbReference type="AlphaFoldDB" id="A0A410VJA8"/>
<sequence>MPNRAVRIVEPPACSIDSDADRVAALEIIEVSKRFGDNSIVDNLSLTVKQGEFLTFLGPSGCGKSTTLRMIAGFEQPDAGSIKIGGHVMTGVAPYRRPVGLVFQGLALFPHLTVEENIAFGLAVKKVKRDEIVARVREALALVDLSELGRRRIQQISGGQRQRVALARALVTGPSVLLLDEPFGALDFKLRRQMQIELKRIQHQVGTTFVFVTHDQEEAMILSDRIAVFNHGKLEQLGSAREVYENPKNAFVGGFLGDINIFVGHVQSLEKNGASLHLSEVSADALIVATPEMKIGAEVAISIRPENVRVGREVWGNSCLMVGQIVANIYMGATVRQSVVVDDKVVVVDTTARHVQQQGLLPGTQVKLAWDLEDAIVFANKEVRK</sequence>
<protein>
    <recommendedName>
        <fullName evidence="8">Spermidine/putrescine import ATP-binding protein PotA</fullName>
        <ecNumber evidence="8">7.6.2.11</ecNumber>
    </recommendedName>
</protein>
<keyword evidence="3 8" id="KW-0547">Nucleotide-binding</keyword>
<comment type="function">
    <text evidence="7">Involved in beta-(1--&gt;2)glucan export. Transmembrane domains (TMD) form a pore in the inner membrane and the ATP-binding domain (NBD) is responsible for energy generation.</text>
</comment>
<dbReference type="Gene3D" id="3.40.50.300">
    <property type="entry name" value="P-loop containing nucleotide triphosphate hydrolases"/>
    <property type="match status" value="1"/>
</dbReference>
<dbReference type="PROSITE" id="PS00211">
    <property type="entry name" value="ABC_TRANSPORTER_1"/>
    <property type="match status" value="1"/>
</dbReference>
<dbReference type="SUPFAM" id="SSF52540">
    <property type="entry name" value="P-loop containing nucleoside triphosphate hydrolases"/>
    <property type="match status" value="1"/>
</dbReference>
<dbReference type="EC" id="7.6.2.11" evidence="8"/>
<keyword evidence="12" id="KW-1185">Reference proteome</keyword>
<dbReference type="Proteomes" id="UP000593880">
    <property type="component" value="Plasmid unnamed"/>
</dbReference>
<comment type="catalytic activity">
    <reaction evidence="8">
        <text>ATP + H2O + polyamine-[polyamine-binding protein]Side 1 = ADP + phosphate + polyamineSide 2 + [polyamine-binding protein]Side 1.</text>
        <dbReference type="EC" id="7.6.2.11"/>
    </reaction>
</comment>
<dbReference type="PANTHER" id="PTHR42781">
    <property type="entry name" value="SPERMIDINE/PUTRESCINE IMPORT ATP-BINDING PROTEIN POTA"/>
    <property type="match status" value="1"/>
</dbReference>
<comment type="similarity">
    <text evidence="8">Belongs to the ABC transporter superfamily. Spermidine/putrescine importer (TC 3.A.1.11.1) family.</text>
</comment>
<evidence type="ECO:0000256" key="8">
    <source>
        <dbReference type="RuleBase" id="RU364083"/>
    </source>
</evidence>
<evidence type="ECO:0000256" key="3">
    <source>
        <dbReference type="ARBA" id="ARBA00022741"/>
    </source>
</evidence>
<gene>
    <name evidence="8" type="primary">potA</name>
    <name evidence="10" type="ORF">GCM10010987_45400</name>
    <name evidence="11" type="ORF">XH86_36215</name>
</gene>
<dbReference type="Pfam" id="PF00005">
    <property type="entry name" value="ABC_tran"/>
    <property type="match status" value="1"/>
</dbReference>
<evidence type="ECO:0000313" key="12">
    <source>
        <dbReference type="Proteomes" id="UP000593880"/>
    </source>
</evidence>
<keyword evidence="6 8" id="KW-0472">Membrane</keyword>
<evidence type="ECO:0000256" key="6">
    <source>
        <dbReference type="ARBA" id="ARBA00023136"/>
    </source>
</evidence>
<dbReference type="InterPro" id="IPR003593">
    <property type="entry name" value="AAA+_ATPase"/>
</dbReference>
<dbReference type="InterPro" id="IPR017871">
    <property type="entry name" value="ABC_transporter-like_CS"/>
</dbReference>
<dbReference type="PROSITE" id="PS50893">
    <property type="entry name" value="ABC_TRANSPORTER_2"/>
    <property type="match status" value="1"/>
</dbReference>
<dbReference type="RefSeq" id="WP_128929675.1">
    <property type="nucleotide sequence ID" value="NZ_BMHC01000010.1"/>
</dbReference>
<dbReference type="PANTHER" id="PTHR42781:SF4">
    <property type="entry name" value="SPERMIDINE_PUTRESCINE IMPORT ATP-BINDING PROTEIN POTA"/>
    <property type="match status" value="1"/>
</dbReference>
<proteinExistence type="inferred from homology"/>
<reference evidence="10" key="1">
    <citation type="journal article" date="2014" name="Int. J. Syst. Evol. Microbiol.">
        <title>Complete genome sequence of Corynebacterium casei LMG S-19264T (=DSM 44701T), isolated from a smear-ripened cheese.</title>
        <authorList>
            <consortium name="US DOE Joint Genome Institute (JGI-PGF)"/>
            <person name="Walter F."/>
            <person name="Albersmeier A."/>
            <person name="Kalinowski J."/>
            <person name="Ruckert C."/>
        </authorList>
    </citation>
    <scope>NUCLEOTIDE SEQUENCE</scope>
    <source>
        <strain evidence="10">CGMCC 1.15034</strain>
    </source>
</reference>
<dbReference type="GO" id="GO:0015847">
    <property type="term" value="P:putrescine transport"/>
    <property type="evidence" value="ECO:0007669"/>
    <property type="project" value="UniProtKB-ARBA"/>
</dbReference>
<keyword evidence="5 8" id="KW-1278">Translocase</keyword>
<dbReference type="EMBL" id="BMHC01000010">
    <property type="protein sequence ID" value="GGI27638.1"/>
    <property type="molecule type" value="Genomic_DNA"/>
</dbReference>
<geneLocation type="plasmid" evidence="11 12">
    <name>unnamed</name>
</geneLocation>
<keyword evidence="4 8" id="KW-0067">ATP-binding</keyword>
<dbReference type="FunFam" id="3.40.50.300:FF:000133">
    <property type="entry name" value="Spermidine/putrescine import ATP-binding protein PotA"/>
    <property type="match status" value="1"/>
</dbReference>
<accession>A0A410VJA8</accession>
<dbReference type="InterPro" id="IPR003439">
    <property type="entry name" value="ABC_transporter-like_ATP-bd"/>
</dbReference>
<dbReference type="InterPro" id="IPR050093">
    <property type="entry name" value="ABC_SmlMolc_Importer"/>
</dbReference>
<dbReference type="OrthoDB" id="9802264at2"/>
<feature type="domain" description="ABC transporter" evidence="9">
    <location>
        <begin position="26"/>
        <end position="256"/>
    </location>
</feature>
<dbReference type="GO" id="GO:0005524">
    <property type="term" value="F:ATP binding"/>
    <property type="evidence" value="ECO:0007669"/>
    <property type="project" value="UniProtKB-KW"/>
</dbReference>
<dbReference type="InterPro" id="IPR008995">
    <property type="entry name" value="Mo/tungstate-bd_C_term_dom"/>
</dbReference>
<evidence type="ECO:0000313" key="10">
    <source>
        <dbReference type="EMBL" id="GGI27638.1"/>
    </source>
</evidence>